<reference evidence="1 2" key="1">
    <citation type="journal article" date="2015" name="Int. J. Syst. Evol. Microbiol.">
        <title>Thermococcus eurythermalis sp. nov., a conditional piezophilic hyperthermophilic archaeon with a wide temperature range isolated from an oil-immersed chimney in the Guaymas Basin.</title>
        <authorList>
            <person name="Zhao W."/>
            <person name="Zeng X."/>
            <person name="Xiao X."/>
        </authorList>
    </citation>
    <scope>NUCLEOTIDE SEQUENCE [LARGE SCALE GENOMIC DNA]</scope>
    <source>
        <strain evidence="1 2">A501</strain>
    </source>
</reference>
<name>A0A097QWA6_9EURY</name>
<dbReference type="STRING" id="1505907.TEU_10515"/>
<dbReference type="HOGENOM" id="CLU_2911295_0_0_2"/>
<sequence>MEATLSEIIHRIEEIERFLKELVDVNLQLIEESEPEKWEREAIEERRNDEFLEWDVVKDEL</sequence>
<accession>A0A097QWA6</accession>
<dbReference type="GeneID" id="25153864"/>
<evidence type="ECO:0000313" key="2">
    <source>
        <dbReference type="Proteomes" id="UP000029980"/>
    </source>
</evidence>
<evidence type="ECO:0000313" key="1">
    <source>
        <dbReference type="EMBL" id="AIU70731.1"/>
    </source>
</evidence>
<proteinExistence type="predicted"/>
<organism evidence="1 2">
    <name type="scientific">Thermococcus eurythermalis</name>
    <dbReference type="NCBI Taxonomy" id="1505907"/>
    <lineage>
        <taxon>Archaea</taxon>
        <taxon>Methanobacteriati</taxon>
        <taxon>Methanobacteriota</taxon>
        <taxon>Thermococci</taxon>
        <taxon>Thermococcales</taxon>
        <taxon>Thermococcaceae</taxon>
        <taxon>Thermococcus</taxon>
    </lineage>
</organism>
<gene>
    <name evidence="1" type="ORF">TEU_10515</name>
</gene>
<dbReference type="EMBL" id="CP008887">
    <property type="protein sequence ID" value="AIU70731.1"/>
    <property type="molecule type" value="Genomic_DNA"/>
</dbReference>
<dbReference type="RefSeq" id="WP_050003696.1">
    <property type="nucleotide sequence ID" value="NZ_CP008887.1"/>
</dbReference>
<dbReference type="AlphaFoldDB" id="A0A097QWA6"/>
<dbReference type="Proteomes" id="UP000029980">
    <property type="component" value="Chromosome"/>
</dbReference>
<dbReference type="OrthoDB" id="102006at2157"/>
<keyword evidence="2" id="KW-1185">Reference proteome</keyword>
<protein>
    <submittedName>
        <fullName evidence="1">Uncharacterized protein</fullName>
    </submittedName>
</protein>
<dbReference type="KEGG" id="teu:TEU_10515"/>